<dbReference type="PANTHER" id="PTHR15992">
    <property type="entry name" value="HOLLIDAY JUNCTION RECOGNITION PROTEIN"/>
    <property type="match status" value="1"/>
</dbReference>
<accession>A0A317XIL4</accession>
<dbReference type="Pfam" id="PF10384">
    <property type="entry name" value="Scm3"/>
    <property type="match status" value="1"/>
</dbReference>
<dbReference type="Proteomes" id="UP000246740">
    <property type="component" value="Unassembled WGS sequence"/>
</dbReference>
<feature type="compositionally biased region" description="Acidic residues" evidence="1">
    <location>
        <begin position="318"/>
        <end position="340"/>
    </location>
</feature>
<dbReference type="InParanoid" id="A0A317XIL4"/>
<proteinExistence type="predicted"/>
<protein>
    <submittedName>
        <fullName evidence="2">Uncharacterized protein</fullName>
    </submittedName>
</protein>
<evidence type="ECO:0000313" key="2">
    <source>
        <dbReference type="EMBL" id="PWY98045.1"/>
    </source>
</evidence>
<feature type="compositionally biased region" description="Low complexity" evidence="1">
    <location>
        <begin position="617"/>
        <end position="630"/>
    </location>
</feature>
<dbReference type="GO" id="GO:0005634">
    <property type="term" value="C:nucleus"/>
    <property type="evidence" value="ECO:0007669"/>
    <property type="project" value="InterPro"/>
</dbReference>
<dbReference type="AlphaFoldDB" id="A0A317XIL4"/>
<feature type="compositionally biased region" description="Acidic residues" evidence="1">
    <location>
        <begin position="653"/>
        <end position="663"/>
    </location>
</feature>
<sequence length="681" mass="74165">MRASLTIVKGPQPSSLICTAIQAEKEQAWTRGCPLPTSGPPTPKKRQRRLQFSSEIRAEIQRYNADGTESVEWLQHQSAQRLKQKWESIFERFKDAHLQDQDEIYLGNRDEGEPIVVIKDRGVLRSIKRRVPIGFFIKDEELQGWRDRPEAQQPSSPSPRDPTSATMWQDHAPRHHPANVGRFRVVTSDDSDGESDNSAHVSDPDLRDFLRAEAQRKALQGTLSGDADENADEEDDDEDDVIDFGDPQWSDSLPAAPRGARAAKHGRPIWEPELPVAATSLSSRRRRSASLPDPNRRASPASDGGQVGSPCSNSSANDDVDDDDIDDDDEDDDEDEDFDDIVQTKRQNIEDLLRCTSAFETLPYDDVYGLADLLGLVEKSSRLYVDLVSEDEEIDTRPRSRPHFVVSRPLPPVSPSPSLSPSPAVMQANLDAEASHEKADAGTSTFDSAGLEVVDKSNETQSLVEPEHKHPDPPSTADPVDSATDLAGAVEQVQQVAQETIPAVDVSTVGTFSAVDENVPATTALLTVSTPVRISSTTPKPTMEAEAQTETEKKPAEPVAVAAAVVPAVAAVTSPAESRLKSKSTDALHADPTRTASPRGGQHDPKTKARIRPAAETPRTSLPSRTTRITQPAPAALGRLKPGKRSSAAFFSSDDDDEDDDEGRDLACGGPERCSKTLRAR</sequence>
<dbReference type="PANTHER" id="PTHR15992:SF5">
    <property type="entry name" value="HOLLIDAY JUNCTION RECOGNITION PROTEIN"/>
    <property type="match status" value="1"/>
</dbReference>
<organism evidence="2 3">
    <name type="scientific">Testicularia cyperi</name>
    <dbReference type="NCBI Taxonomy" id="1882483"/>
    <lineage>
        <taxon>Eukaryota</taxon>
        <taxon>Fungi</taxon>
        <taxon>Dikarya</taxon>
        <taxon>Basidiomycota</taxon>
        <taxon>Ustilaginomycotina</taxon>
        <taxon>Ustilaginomycetes</taxon>
        <taxon>Ustilaginales</taxon>
        <taxon>Anthracoideaceae</taxon>
        <taxon>Testicularia</taxon>
    </lineage>
</organism>
<dbReference type="OrthoDB" id="2556491at2759"/>
<feature type="region of interest" description="Disordered" evidence="1">
    <location>
        <begin position="572"/>
        <end position="681"/>
    </location>
</feature>
<keyword evidence="3" id="KW-1185">Reference proteome</keyword>
<evidence type="ECO:0000313" key="3">
    <source>
        <dbReference type="Proteomes" id="UP000246740"/>
    </source>
</evidence>
<feature type="region of interest" description="Disordered" evidence="1">
    <location>
        <begin position="535"/>
        <end position="556"/>
    </location>
</feature>
<feature type="region of interest" description="Disordered" evidence="1">
    <location>
        <begin position="391"/>
        <end position="424"/>
    </location>
</feature>
<dbReference type="STRING" id="1882483.A0A317XIL4"/>
<name>A0A317XIL4_9BASI</name>
<dbReference type="InterPro" id="IPR018465">
    <property type="entry name" value="Scm3/HJURP"/>
</dbReference>
<dbReference type="EMBL" id="KZ819200">
    <property type="protein sequence ID" value="PWY98045.1"/>
    <property type="molecule type" value="Genomic_DNA"/>
</dbReference>
<feature type="compositionally biased region" description="Basic and acidic residues" evidence="1">
    <location>
        <begin position="578"/>
        <end position="592"/>
    </location>
</feature>
<dbReference type="GO" id="GO:0042393">
    <property type="term" value="F:histone binding"/>
    <property type="evidence" value="ECO:0007669"/>
    <property type="project" value="InterPro"/>
</dbReference>
<gene>
    <name evidence="2" type="ORF">BCV70DRAFT_202213</name>
</gene>
<reference evidence="2 3" key="1">
    <citation type="journal article" date="2018" name="Mol. Biol. Evol.">
        <title>Broad Genomic Sampling Reveals a Smut Pathogenic Ancestry of the Fungal Clade Ustilaginomycotina.</title>
        <authorList>
            <person name="Kijpornyongpan T."/>
            <person name="Mondo S.J."/>
            <person name="Barry K."/>
            <person name="Sandor L."/>
            <person name="Lee J."/>
            <person name="Lipzen A."/>
            <person name="Pangilinan J."/>
            <person name="LaButti K."/>
            <person name="Hainaut M."/>
            <person name="Henrissat B."/>
            <person name="Grigoriev I.V."/>
            <person name="Spatafora J.W."/>
            <person name="Aime M.C."/>
        </authorList>
    </citation>
    <scope>NUCLEOTIDE SEQUENCE [LARGE SCALE GENOMIC DNA]</scope>
    <source>
        <strain evidence="2 3">MCA 3645</strain>
    </source>
</reference>
<evidence type="ECO:0000256" key="1">
    <source>
        <dbReference type="SAM" id="MobiDB-lite"/>
    </source>
</evidence>
<feature type="compositionally biased region" description="Acidic residues" evidence="1">
    <location>
        <begin position="226"/>
        <end position="243"/>
    </location>
</feature>
<feature type="region of interest" description="Disordered" evidence="1">
    <location>
        <begin position="457"/>
        <end position="482"/>
    </location>
</feature>
<feature type="compositionally biased region" description="Pro residues" evidence="1">
    <location>
        <begin position="409"/>
        <end position="420"/>
    </location>
</feature>
<feature type="region of interest" description="Disordered" evidence="1">
    <location>
        <begin position="144"/>
        <end position="343"/>
    </location>
</feature>
<feature type="compositionally biased region" description="Basic and acidic residues" evidence="1">
    <location>
        <begin position="202"/>
        <end position="216"/>
    </location>
</feature>